<dbReference type="InterPro" id="IPR043128">
    <property type="entry name" value="Rev_trsase/Diguanyl_cyclase"/>
</dbReference>
<protein>
    <submittedName>
        <fullName evidence="3">GGDEF domain-containing protein</fullName>
    </submittedName>
</protein>
<comment type="caution">
    <text evidence="3">The sequence shown here is derived from an EMBL/GenBank/DDBJ whole genome shotgun (WGS) entry which is preliminary data.</text>
</comment>
<evidence type="ECO:0000256" key="1">
    <source>
        <dbReference type="SAM" id="Phobius"/>
    </source>
</evidence>
<gene>
    <name evidence="3" type="ORF">GGR36_001185</name>
</gene>
<sequence length="386" mass="40871">MNLSFRLEGRLPHAAPENGRLETSLTGVNVKNITLGYFPISLMSFARQVLACTTPDASPSPCTLSGAGCMSANPSASRTLPLYALVLTAVFELSEARGTAASVPFMASALIALAGIWHARQAPSAPTLVGAYVDAVAALLLLSCLGGLASGRAYEAVHLAHHAARWSPAFALWWFADSTYSLWGASIRALVFTGVLSILGIDGLHEALQLGLLVGIIALTAGWGVRRFGPAQPAQRQRREDGMHDPKTGVASLQAFESELAQLTAISDRYDMPVTMLFVRLMDAGAARTVPGDALLVAFAAQLHRRVRTADTVCHARGGDFYLLLPNTTLEGARQIADDIDACANGLGSAQGASCIAEVLVEQHCTGEDPMCMVERAERRLAAKYA</sequence>
<feature type="domain" description="GGDEF" evidence="2">
    <location>
        <begin position="231"/>
        <end position="386"/>
    </location>
</feature>
<proteinExistence type="predicted"/>
<dbReference type="SUPFAM" id="SSF55073">
    <property type="entry name" value="Nucleotide cyclase"/>
    <property type="match status" value="1"/>
</dbReference>
<feature type="transmembrane region" description="Helical" evidence="1">
    <location>
        <begin position="131"/>
        <end position="151"/>
    </location>
</feature>
<organism evidence="3 4">
    <name type="scientific">Niveibacterium umoris</name>
    <dbReference type="NCBI Taxonomy" id="1193620"/>
    <lineage>
        <taxon>Bacteria</taxon>
        <taxon>Pseudomonadati</taxon>
        <taxon>Pseudomonadota</taxon>
        <taxon>Betaproteobacteria</taxon>
        <taxon>Rhodocyclales</taxon>
        <taxon>Rhodocyclaceae</taxon>
        <taxon>Niveibacterium</taxon>
    </lineage>
</organism>
<feature type="transmembrane region" description="Helical" evidence="1">
    <location>
        <begin position="207"/>
        <end position="229"/>
    </location>
</feature>
<reference evidence="3 4" key="1">
    <citation type="submission" date="2020-08" db="EMBL/GenBank/DDBJ databases">
        <title>Genomic Encyclopedia of Type Strains, Phase IV (KMG-IV): sequencing the most valuable type-strain genomes for metagenomic binning, comparative biology and taxonomic classification.</title>
        <authorList>
            <person name="Goeker M."/>
        </authorList>
    </citation>
    <scope>NUCLEOTIDE SEQUENCE [LARGE SCALE GENOMIC DNA]</scope>
    <source>
        <strain evidence="3 4">DSM 106739</strain>
    </source>
</reference>
<evidence type="ECO:0000313" key="3">
    <source>
        <dbReference type="EMBL" id="MBB4011877.1"/>
    </source>
</evidence>
<dbReference type="InterPro" id="IPR029787">
    <property type="entry name" value="Nucleotide_cyclase"/>
</dbReference>
<dbReference type="SMART" id="SM00267">
    <property type="entry name" value="GGDEF"/>
    <property type="match status" value="1"/>
</dbReference>
<dbReference type="Pfam" id="PF00990">
    <property type="entry name" value="GGDEF"/>
    <property type="match status" value="1"/>
</dbReference>
<dbReference type="EMBL" id="JACIET010000001">
    <property type="protein sequence ID" value="MBB4011877.1"/>
    <property type="molecule type" value="Genomic_DNA"/>
</dbReference>
<feature type="transmembrane region" description="Helical" evidence="1">
    <location>
        <begin position="100"/>
        <end position="119"/>
    </location>
</feature>
<keyword evidence="1" id="KW-1133">Transmembrane helix</keyword>
<keyword evidence="1" id="KW-0812">Transmembrane</keyword>
<evidence type="ECO:0000313" key="4">
    <source>
        <dbReference type="Proteomes" id="UP000561045"/>
    </source>
</evidence>
<name>A0A840BN16_9RHOO</name>
<feature type="transmembrane region" description="Helical" evidence="1">
    <location>
        <begin position="172"/>
        <end position="201"/>
    </location>
</feature>
<dbReference type="InterPro" id="IPR000160">
    <property type="entry name" value="GGDEF_dom"/>
</dbReference>
<accession>A0A840BN16</accession>
<dbReference type="Gene3D" id="3.30.70.270">
    <property type="match status" value="1"/>
</dbReference>
<keyword evidence="1" id="KW-0472">Membrane</keyword>
<dbReference type="Proteomes" id="UP000561045">
    <property type="component" value="Unassembled WGS sequence"/>
</dbReference>
<dbReference type="RefSeq" id="WP_183632943.1">
    <property type="nucleotide sequence ID" value="NZ_BAABLE010000011.1"/>
</dbReference>
<evidence type="ECO:0000259" key="2">
    <source>
        <dbReference type="SMART" id="SM00267"/>
    </source>
</evidence>
<keyword evidence="4" id="KW-1185">Reference proteome</keyword>
<dbReference type="AlphaFoldDB" id="A0A840BN16"/>